<name>A0ABT6CBJ0_9MICO</name>
<accession>A0ABT6CBJ0</accession>
<reference evidence="2 3" key="1">
    <citation type="submission" date="2023-03" db="EMBL/GenBank/DDBJ databases">
        <title>YIM 133296 draft genome.</title>
        <authorList>
            <person name="Xiong L."/>
        </authorList>
    </citation>
    <scope>NUCLEOTIDE SEQUENCE [LARGE SCALE GENOMIC DNA]</scope>
    <source>
        <strain evidence="2 3">YIM 133296</strain>
    </source>
</reference>
<dbReference type="EMBL" id="JAROAV010000052">
    <property type="protein sequence ID" value="MDF8266265.1"/>
    <property type="molecule type" value="Genomic_DNA"/>
</dbReference>
<keyword evidence="3" id="KW-1185">Reference proteome</keyword>
<feature type="chain" id="PRO_5047491834" evidence="1">
    <location>
        <begin position="29"/>
        <end position="232"/>
    </location>
</feature>
<gene>
    <name evidence="2" type="ORF">P4R38_18590</name>
</gene>
<sequence>MSRAVTTVVAAAGAALIGGVGLAQPAQASEPSCAGLSPVSTLSSVTYLDRLIRAWGAGNTQQTACYADTTLRNALWSLSDTGGSHWVRTKDEGAAGTVYATYHDAARGGTITVSVTNVLPRSGGGWHAARYYSMSNTANEHASRADAAIRSWGRGDRVATGYFATATVTNTLFAYRNPGGSYWHAISGEGAAGHSYTTYRYGTTSAKLTLGVANPGITGTWAHDVDQVYIGR</sequence>
<feature type="signal peptide" evidence="1">
    <location>
        <begin position="1"/>
        <end position="28"/>
    </location>
</feature>
<evidence type="ECO:0000313" key="2">
    <source>
        <dbReference type="EMBL" id="MDF8266265.1"/>
    </source>
</evidence>
<comment type="caution">
    <text evidence="2">The sequence shown here is derived from an EMBL/GenBank/DDBJ whole genome shotgun (WGS) entry which is preliminary data.</text>
</comment>
<proteinExistence type="predicted"/>
<dbReference type="RefSeq" id="WP_277193457.1">
    <property type="nucleotide sequence ID" value="NZ_JAROAV010000052.1"/>
</dbReference>
<protein>
    <submittedName>
        <fullName evidence="2">Uncharacterized protein</fullName>
    </submittedName>
</protein>
<organism evidence="2 3">
    <name type="scientific">Luteipulveratus flavus</name>
    <dbReference type="NCBI Taxonomy" id="3031728"/>
    <lineage>
        <taxon>Bacteria</taxon>
        <taxon>Bacillati</taxon>
        <taxon>Actinomycetota</taxon>
        <taxon>Actinomycetes</taxon>
        <taxon>Micrococcales</taxon>
        <taxon>Dermacoccaceae</taxon>
        <taxon>Luteipulveratus</taxon>
    </lineage>
</organism>
<keyword evidence="1" id="KW-0732">Signal</keyword>
<evidence type="ECO:0000256" key="1">
    <source>
        <dbReference type="SAM" id="SignalP"/>
    </source>
</evidence>
<evidence type="ECO:0000313" key="3">
    <source>
        <dbReference type="Proteomes" id="UP001528912"/>
    </source>
</evidence>
<dbReference type="Proteomes" id="UP001528912">
    <property type="component" value="Unassembled WGS sequence"/>
</dbReference>